<organism evidence="1 2">
    <name type="scientific">Mycobacteroides abscessus MAB_030201_1075</name>
    <dbReference type="NCBI Taxonomy" id="1335410"/>
    <lineage>
        <taxon>Bacteria</taxon>
        <taxon>Bacillati</taxon>
        <taxon>Actinomycetota</taxon>
        <taxon>Actinomycetes</taxon>
        <taxon>Mycobacteriales</taxon>
        <taxon>Mycobacteriaceae</taxon>
        <taxon>Mycobacteroides</taxon>
        <taxon>Mycobacteroides abscessus</taxon>
    </lineage>
</organism>
<comment type="caution">
    <text evidence="1">The sequence shown here is derived from an EMBL/GenBank/DDBJ whole genome shotgun (WGS) entry which is preliminary data.</text>
</comment>
<dbReference type="AlphaFoldDB" id="A0A829PGK9"/>
<dbReference type="EMBL" id="JAOX01000002">
    <property type="protein sequence ID" value="ETZ85348.1"/>
    <property type="molecule type" value="Genomic_DNA"/>
</dbReference>
<dbReference type="Proteomes" id="UP000019854">
    <property type="component" value="Unassembled WGS sequence"/>
</dbReference>
<name>A0A829PGK9_9MYCO</name>
<proteinExistence type="predicted"/>
<evidence type="ECO:0000313" key="1">
    <source>
        <dbReference type="EMBL" id="ETZ85348.1"/>
    </source>
</evidence>
<reference evidence="1 2" key="1">
    <citation type="submission" date="2014-01" db="EMBL/GenBank/DDBJ databases">
        <authorList>
            <person name="Zelazny A."/>
            <person name="Olivier K."/>
            <person name="Sampaio E.P."/>
            <person name="Holland S.M."/>
            <person name="Tallon L.J."/>
            <person name="Sadzewicz L.K."/>
            <person name="Sengamalay N."/>
            <person name="Fraser C.M."/>
            <person name="Hine E."/>
            <person name="Shefchek K.A."/>
            <person name="Das S.P."/>
            <person name="Shallom S.J."/>
            <person name="Agrawal S."/>
            <person name="Tettelin H."/>
        </authorList>
    </citation>
    <scope>NUCLEOTIDE SEQUENCE [LARGE SCALE GENOMIC DNA]</scope>
    <source>
        <strain evidence="1 2">MAB_030201_1075</strain>
    </source>
</reference>
<gene>
    <name evidence="1" type="ORF">L829_4971</name>
</gene>
<accession>A0A829PGK9</accession>
<sequence>MSGCSWSWNKPQVPGVESVPRRGLKTAIAMVRERRRNKVAV</sequence>
<evidence type="ECO:0000313" key="2">
    <source>
        <dbReference type="Proteomes" id="UP000019854"/>
    </source>
</evidence>
<protein>
    <submittedName>
        <fullName evidence="1">Uncharacterized protein</fullName>
    </submittedName>
</protein>